<keyword evidence="2" id="KW-1185">Reference proteome</keyword>
<evidence type="ECO:0000313" key="2">
    <source>
        <dbReference type="Proteomes" id="UP001148786"/>
    </source>
</evidence>
<reference evidence="1" key="1">
    <citation type="submission" date="2022-07" db="EMBL/GenBank/DDBJ databases">
        <title>Genome Sequence of Agrocybe chaxingu.</title>
        <authorList>
            <person name="Buettner E."/>
        </authorList>
    </citation>
    <scope>NUCLEOTIDE SEQUENCE</scope>
    <source>
        <strain evidence="1">MP-N11</strain>
    </source>
</reference>
<name>A0A9W8TD26_9AGAR</name>
<dbReference type="PANTHER" id="PTHR21529:SF4">
    <property type="entry name" value="TPR AND ANKYRIN REPEAT-CONTAINING PROTEIN 1"/>
    <property type="match status" value="1"/>
</dbReference>
<gene>
    <name evidence="1" type="ORF">NLJ89_g1627</name>
</gene>
<dbReference type="AlphaFoldDB" id="A0A9W8TD26"/>
<dbReference type="EMBL" id="JANKHO010000086">
    <property type="protein sequence ID" value="KAJ3515657.1"/>
    <property type="molecule type" value="Genomic_DNA"/>
</dbReference>
<organism evidence="1 2">
    <name type="scientific">Agrocybe chaxingu</name>
    <dbReference type="NCBI Taxonomy" id="84603"/>
    <lineage>
        <taxon>Eukaryota</taxon>
        <taxon>Fungi</taxon>
        <taxon>Dikarya</taxon>
        <taxon>Basidiomycota</taxon>
        <taxon>Agaricomycotina</taxon>
        <taxon>Agaricomycetes</taxon>
        <taxon>Agaricomycetidae</taxon>
        <taxon>Agaricales</taxon>
        <taxon>Agaricineae</taxon>
        <taxon>Strophariaceae</taxon>
        <taxon>Agrocybe</taxon>
    </lineage>
</organism>
<proteinExistence type="predicted"/>
<accession>A0A9W8TD26</accession>
<comment type="caution">
    <text evidence="1">The sequence shown here is derived from an EMBL/GenBank/DDBJ whole genome shotgun (WGS) entry which is preliminary data.</text>
</comment>
<sequence>MARHRVHSSVELAQLLNPSKMATVYDVDLAVEEFNALLNPRNYLSVFEGVIKERIGSIPALILSTLGEKPSLFHWFSESIPETNIMALSNILSKVIIELSNFFIDHPLAPSIPEQTIAMIHEYRRIANHAPHLLQGLFALTTVAEDPKAHLVSSSTMVKAKIPRSATKTALRTFVDDEAERFHAFEMPIPTNVNQVEAVISTLRQRLCDILEFYKPIFCLPEFIQTIKSHIADNAAHASATTNPTSGTNMTSDDHILEPVSAFPSVQPLKSAMYFENAEGFGNWKLLISSRADSDLRACSRKDRASFKIVVRKLKSLSHGHFSADNQRTLAHSAKGVPIYEAKMTGDTRMVYHVDLLEEEEEVSSYTHQTTMNNSDMVRQILTQVLKIIGVMYTHAHIDNTNWDAISRQLGRRGKEYRKYCTTRGSPLRHGNDTCPPATVSKACVDNDAQGATQMEALELPPDDLEQLHTLIGQDKYVEFSKQLLFNMLAGLDDEFPFTVSTKWHRQNDHHFYKMVTVERSFQLSPQDLVKPRQLFVTCSRVLVKKVEKRFKELMDALKTTQLSPEELKQLAISRASAQVELVDEENRTEWRSDLPTRFSELEDKHFPLFIAYDDICTMLEADLLPSARRQSRLDYNRFRREYWEHLPQNLRKSLDPSLVFSEIIGAICGSEQTLHTPNGYLDLQAYQNLSGRTHSTFAEKRVQLHSVFLEVLKKKRQLQDRHAAERTHDLLRAFRDYDRLVPKVHYLYIDEVQDHLLIDAKREQYLCYL</sequence>
<dbReference type="Proteomes" id="UP001148786">
    <property type="component" value="Unassembled WGS sequence"/>
</dbReference>
<dbReference type="PANTHER" id="PTHR21529">
    <property type="entry name" value="MAMMARY TURMOR VIRUS RECEPTOR HOMOLOG 1, 2 MTVR1, 2"/>
    <property type="match status" value="1"/>
</dbReference>
<dbReference type="OrthoDB" id="3156807at2759"/>
<dbReference type="InterPro" id="IPR039904">
    <property type="entry name" value="TRANK1"/>
</dbReference>
<evidence type="ECO:0000313" key="1">
    <source>
        <dbReference type="EMBL" id="KAJ3515657.1"/>
    </source>
</evidence>
<protein>
    <submittedName>
        <fullName evidence="1">Uncharacterized protein</fullName>
    </submittedName>
</protein>